<gene>
    <name evidence="6" type="ORF">FCL38_18690</name>
    <name evidence="5" type="ORF">FHS02_001026</name>
</gene>
<evidence type="ECO:0000313" key="8">
    <source>
        <dbReference type="Proteomes" id="UP000584325"/>
    </source>
</evidence>
<evidence type="ECO:0000313" key="6">
    <source>
        <dbReference type="EMBL" id="QCP12227.1"/>
    </source>
</evidence>
<dbReference type="EC" id="3.1.1.77" evidence="1"/>
<proteinExistence type="inferred from homology"/>
<evidence type="ECO:0000256" key="1">
    <source>
        <dbReference type="PIRNR" id="PIRNR029681"/>
    </source>
</evidence>
<comment type="similarity">
    <text evidence="1">Belongs to the PagL family.</text>
</comment>
<comment type="subcellular location">
    <subcellularLocation>
        <location evidence="1">Cell outer membrane</location>
        <topology evidence="1">Multi-pass membrane protein</topology>
    </subcellularLocation>
</comment>
<evidence type="ECO:0000313" key="7">
    <source>
        <dbReference type="Proteomes" id="UP000298763"/>
    </source>
</evidence>
<evidence type="ECO:0000313" key="5">
    <source>
        <dbReference type="EMBL" id="MBB3220227.1"/>
    </source>
</evidence>
<feature type="site" description="Critical for activity" evidence="3">
    <location>
        <position position="163"/>
    </location>
</feature>
<dbReference type="PIRSF" id="PIRSF029681">
    <property type="entry name" value="PagL"/>
    <property type="match status" value="1"/>
</dbReference>
<keyword evidence="1" id="KW-0998">Cell outer membrane</keyword>
<comment type="subunit">
    <text evidence="1">Homodimer.</text>
</comment>
<comment type="function">
    <text evidence="1">Has lipid A 3-O-deacylase activity. Hydrolyzes the ester bond at the 3 position of lipid A, a bioactive component of lipopolysaccharide (LPS), thereby releasing the primary fatty acyl moiety.</text>
</comment>
<dbReference type="OrthoDB" id="5297282at2"/>
<keyword evidence="1" id="KW-0472">Membrane</keyword>
<keyword evidence="4" id="KW-0732">Signal</keyword>
<protein>
    <recommendedName>
        <fullName evidence="1">Lipid A deacylase</fullName>
        <ecNumber evidence="1">3.1.1.77</ecNumber>
    </recommendedName>
    <alternativeName>
        <fullName evidence="1">LPS 3-O-deacylase</fullName>
    </alternativeName>
    <alternativeName>
        <fullName evidence="1">Outer membrane enzyme</fullName>
    </alternativeName>
</protein>
<dbReference type="SUPFAM" id="SSF56925">
    <property type="entry name" value="OMPA-like"/>
    <property type="match status" value="1"/>
</dbReference>
<dbReference type="Proteomes" id="UP000584325">
    <property type="component" value="Unassembled WGS sequence"/>
</dbReference>
<dbReference type="Proteomes" id="UP000298763">
    <property type="component" value="Chromosome"/>
</dbReference>
<dbReference type="Gene3D" id="2.40.160.20">
    <property type="match status" value="1"/>
</dbReference>
<reference evidence="5 8" key="2">
    <citation type="submission" date="2020-08" db="EMBL/GenBank/DDBJ databases">
        <title>Genomic Encyclopedia of Type Strains, Phase III (KMG-III): the genomes of soil and plant-associated and newly described type strains.</title>
        <authorList>
            <person name="Whitman W."/>
        </authorList>
    </citation>
    <scope>NUCLEOTIDE SEQUENCE [LARGE SCALE GENOMIC DNA]</scope>
    <source>
        <strain evidence="5 8">CECT 7753</strain>
    </source>
</reference>
<dbReference type="EMBL" id="CP040017">
    <property type="protein sequence ID" value="QCP12227.1"/>
    <property type="molecule type" value="Genomic_DNA"/>
</dbReference>
<feature type="chain" id="PRO_5044607378" description="Lipid A deacylase" evidence="4">
    <location>
        <begin position="22"/>
        <end position="184"/>
    </location>
</feature>
<reference evidence="6 7" key="1">
    <citation type="submission" date="2019-05" db="EMBL/GenBank/DDBJ databases">
        <title>Draft Genome Sequences of Six Type Strains of the Genus Massilia.</title>
        <authorList>
            <person name="Miess H."/>
            <person name="Frediansyhah A."/>
            <person name="Gross H."/>
        </authorList>
    </citation>
    <scope>NUCLEOTIDE SEQUENCE [LARGE SCALE GENOMIC DNA]</scope>
    <source>
        <strain evidence="6 7">DSMZ 26121</strain>
    </source>
</reference>
<dbReference type="InterPro" id="IPR011250">
    <property type="entry name" value="OMP/PagP_B-barrel"/>
</dbReference>
<sequence>MNMKKMIAAVAALLAANAAFAAEGQLIDGVYGEAATASKIRMARVGVTKDWNPNWSWFDSGNTHLTGYWDASAGYWQGRQYNNVPGDKQHIVDIGFTPVFRFENKSKLGFYAEIGIGAHLMSETYNNNDDRLSTAFQFGDHIGIGYVFNKNWEVAVKMQHFSNGSIKKPNSGVDYGVVKLAYRF</sequence>
<comment type="catalytic activity">
    <reaction evidence="1">
        <text>a 3-(acyloxy)acyl derivative of bacterial toxin + H2O = a 3-hydroxyacyl derivative of bacterial toxin + a fatty acid + H(+)</text>
        <dbReference type="Rhea" id="RHEA:12032"/>
        <dbReference type="ChEBI" id="CHEBI:15377"/>
        <dbReference type="ChEBI" id="CHEBI:15378"/>
        <dbReference type="ChEBI" id="CHEBI:28868"/>
        <dbReference type="ChEBI" id="CHEBI:136853"/>
        <dbReference type="ChEBI" id="CHEBI:140675"/>
        <dbReference type="EC" id="3.1.1.77"/>
    </reaction>
</comment>
<keyword evidence="7" id="KW-1185">Reference proteome</keyword>
<dbReference type="GO" id="GO:0050528">
    <property type="term" value="F:acyloxyacyl hydrolase activity"/>
    <property type="evidence" value="ECO:0007669"/>
    <property type="project" value="UniProtKB-EC"/>
</dbReference>
<evidence type="ECO:0000256" key="4">
    <source>
        <dbReference type="SAM" id="SignalP"/>
    </source>
</evidence>
<feature type="signal peptide" evidence="4">
    <location>
        <begin position="1"/>
        <end position="21"/>
    </location>
</feature>
<keyword evidence="1 6" id="KW-0378">Hydrolase</keyword>
<name>A0A4P8HQZ1_9BURK</name>
<evidence type="ECO:0000256" key="3">
    <source>
        <dbReference type="PIRSR" id="PIRSR029681-2"/>
    </source>
</evidence>
<feature type="active site" description="Charge relay system" evidence="2">
    <location>
        <position position="174"/>
    </location>
</feature>
<accession>A0A4P8HQZ1</accession>
<dbReference type="RefSeq" id="WP_137315066.1">
    <property type="nucleotide sequence ID" value="NZ_CP040017.1"/>
</dbReference>
<evidence type="ECO:0000256" key="2">
    <source>
        <dbReference type="PIRSR" id="PIRSR029681-1"/>
    </source>
</evidence>
<dbReference type="AlphaFoldDB" id="A0A4P8HQZ1"/>
<dbReference type="Pfam" id="PF09411">
    <property type="entry name" value="PagL"/>
    <property type="match status" value="1"/>
</dbReference>
<dbReference type="GO" id="GO:0009279">
    <property type="term" value="C:cell outer membrane"/>
    <property type="evidence" value="ECO:0007669"/>
    <property type="project" value="UniProtKB-SubCell"/>
</dbReference>
<organism evidence="5 8">
    <name type="scientific">Pseudoduganella umbonata</name>
    <dbReference type="NCBI Taxonomy" id="864828"/>
    <lineage>
        <taxon>Bacteria</taxon>
        <taxon>Pseudomonadati</taxon>
        <taxon>Pseudomonadota</taxon>
        <taxon>Betaproteobacteria</taxon>
        <taxon>Burkholderiales</taxon>
        <taxon>Oxalobacteraceae</taxon>
        <taxon>Telluria group</taxon>
        <taxon>Pseudoduganella</taxon>
    </lineage>
</organism>
<feature type="active site" description="Charge relay system" evidence="2">
    <location>
        <position position="162"/>
    </location>
</feature>
<dbReference type="EMBL" id="JACHXS010000002">
    <property type="protein sequence ID" value="MBB3220227.1"/>
    <property type="molecule type" value="Genomic_DNA"/>
</dbReference>
<dbReference type="InterPro" id="IPR018550">
    <property type="entry name" value="Lipid-A_deacylase-rel"/>
</dbReference>
<feature type="active site" description="Charge relay system" evidence="2">
    <location>
        <position position="160"/>
    </location>
</feature>